<dbReference type="PANTHER" id="PTHR43462">
    <property type="entry name" value="ALANYL-TRNA EDITING PROTEIN"/>
    <property type="match status" value="1"/>
</dbReference>
<keyword evidence="3" id="KW-0479">Metal-binding</keyword>
<dbReference type="GO" id="GO:0005524">
    <property type="term" value="F:ATP binding"/>
    <property type="evidence" value="ECO:0007669"/>
    <property type="project" value="InterPro"/>
</dbReference>
<protein>
    <submittedName>
        <fullName evidence="6">Alanyl-tRNA editing protein</fullName>
    </submittedName>
</protein>
<comment type="caution">
    <text evidence="6">The sequence shown here is derived from an EMBL/GenBank/DDBJ whole genome shotgun (WGS) entry which is preliminary data.</text>
</comment>
<dbReference type="GO" id="GO:0002161">
    <property type="term" value="F:aminoacyl-tRNA deacylase activity"/>
    <property type="evidence" value="ECO:0007669"/>
    <property type="project" value="UniProtKB-ARBA"/>
</dbReference>
<evidence type="ECO:0000313" key="6">
    <source>
        <dbReference type="EMBL" id="MBX8631280.1"/>
    </source>
</evidence>
<evidence type="ECO:0000256" key="3">
    <source>
        <dbReference type="ARBA" id="ARBA00022723"/>
    </source>
</evidence>
<dbReference type="SMART" id="SM00863">
    <property type="entry name" value="tRNA_SAD"/>
    <property type="match status" value="1"/>
</dbReference>
<evidence type="ECO:0000256" key="1">
    <source>
        <dbReference type="ARBA" id="ARBA00001947"/>
    </source>
</evidence>
<gene>
    <name evidence="6" type="ORF">J9259_01975</name>
    <name evidence="7" type="ORF">KIY12_02525</name>
</gene>
<dbReference type="Gene3D" id="3.30.980.10">
    <property type="entry name" value="Threonyl-trna Synthetase, Chain A, domain 2"/>
    <property type="match status" value="1"/>
</dbReference>
<dbReference type="GO" id="GO:0046872">
    <property type="term" value="F:metal ion binding"/>
    <property type="evidence" value="ECO:0007669"/>
    <property type="project" value="UniProtKB-KW"/>
</dbReference>
<proteinExistence type="predicted"/>
<dbReference type="InterPro" id="IPR018165">
    <property type="entry name" value="Ala-tRNA-synth_IIc_core"/>
</dbReference>
<dbReference type="Gene3D" id="2.40.30.130">
    <property type="match status" value="1"/>
</dbReference>
<evidence type="ECO:0000259" key="5">
    <source>
        <dbReference type="PROSITE" id="PS50860"/>
    </source>
</evidence>
<feature type="domain" description="Alanyl-transfer RNA synthetases family profile" evidence="5">
    <location>
        <begin position="1"/>
        <end position="238"/>
    </location>
</feature>
<evidence type="ECO:0000256" key="2">
    <source>
        <dbReference type="ARBA" id="ARBA00004496"/>
    </source>
</evidence>
<comment type="subcellular location">
    <subcellularLocation>
        <location evidence="2">Cytoplasm</location>
    </subcellularLocation>
</comment>
<dbReference type="SUPFAM" id="SSF50447">
    <property type="entry name" value="Translation proteins"/>
    <property type="match status" value="1"/>
</dbReference>
<dbReference type="EMBL" id="JAGVSJ010000003">
    <property type="protein sequence ID" value="MBX8631280.1"/>
    <property type="molecule type" value="Genomic_DNA"/>
</dbReference>
<name>A0A8J7YME5_9ARCH</name>
<dbReference type="GO" id="GO:0005737">
    <property type="term" value="C:cytoplasm"/>
    <property type="evidence" value="ECO:0007669"/>
    <property type="project" value="UniProtKB-SubCell"/>
</dbReference>
<dbReference type="Proteomes" id="UP000750197">
    <property type="component" value="Unassembled WGS sequence"/>
</dbReference>
<keyword evidence="4" id="KW-0862">Zinc</keyword>
<dbReference type="SUPFAM" id="SSF55186">
    <property type="entry name" value="ThrRS/AlaRS common domain"/>
    <property type="match status" value="1"/>
</dbReference>
<dbReference type="GO" id="GO:0006419">
    <property type="term" value="P:alanyl-tRNA aminoacylation"/>
    <property type="evidence" value="ECO:0007669"/>
    <property type="project" value="InterPro"/>
</dbReference>
<dbReference type="InterPro" id="IPR051335">
    <property type="entry name" value="Alanyl-tRNA_Editing_Enzymes"/>
</dbReference>
<evidence type="ECO:0000256" key="4">
    <source>
        <dbReference type="ARBA" id="ARBA00022833"/>
    </source>
</evidence>
<evidence type="ECO:0000313" key="8">
    <source>
        <dbReference type="Proteomes" id="UP000716004"/>
    </source>
</evidence>
<dbReference type="GO" id="GO:0004813">
    <property type="term" value="F:alanine-tRNA ligase activity"/>
    <property type="evidence" value="ECO:0007669"/>
    <property type="project" value="InterPro"/>
</dbReference>
<dbReference type="InterPro" id="IPR009000">
    <property type="entry name" value="Transl_B-barrel_sf"/>
</dbReference>
<dbReference type="EMBL" id="JAHEAC010000012">
    <property type="protein sequence ID" value="MBX8643591.1"/>
    <property type="molecule type" value="Genomic_DNA"/>
</dbReference>
<accession>A0A8J7YME5</accession>
<dbReference type="Pfam" id="PF07973">
    <property type="entry name" value="tRNA_SAD"/>
    <property type="match status" value="1"/>
</dbReference>
<dbReference type="Proteomes" id="UP000716004">
    <property type="component" value="Unassembled WGS sequence"/>
</dbReference>
<sequence>MTGVRDVTRKLFWEDAYIREFSAIVEEIVDNRLVLDRTAFNPKGGGLPGDTGSLNGIRVSETLKRADTIEHVVDDISSFSKGMEVNGLLDWDRRYRVMRMHTAAHALSAVFNREAGALITGNKIDPAESRIDFSLESLDRDRMNEYIAIVNREILRNPDVRSYFMPRDEAMKIPSMVKLAGTAPPDVEQFRIVEIEGLDVQADGGVHVRSLGELREVVPLRFENKGKANRRIYFTLKD</sequence>
<dbReference type="PANTHER" id="PTHR43462:SF1">
    <property type="entry name" value="ALANYL-TRNA EDITING PROTEIN AARSD1"/>
    <property type="match status" value="1"/>
</dbReference>
<dbReference type="AlphaFoldDB" id="A0A8J7YME5"/>
<comment type="cofactor">
    <cofactor evidence="1">
        <name>Zn(2+)</name>
        <dbReference type="ChEBI" id="CHEBI:29105"/>
    </cofactor>
</comment>
<dbReference type="GO" id="GO:0003676">
    <property type="term" value="F:nucleic acid binding"/>
    <property type="evidence" value="ECO:0007669"/>
    <property type="project" value="InterPro"/>
</dbReference>
<reference evidence="6" key="1">
    <citation type="submission" date="2021-04" db="EMBL/GenBank/DDBJ databases">
        <title>Genomic insights into ecological role and evolution of a novel Thermoplasmata order Candidatus Sysuiplasmatales.</title>
        <authorList>
            <person name="Yuan Y."/>
        </authorList>
    </citation>
    <scope>NUCLEOTIDE SEQUENCE</scope>
    <source>
        <strain evidence="7">TUT19-bin139</strain>
        <strain evidence="6">YP2-bin.285</strain>
    </source>
</reference>
<dbReference type="InterPro" id="IPR018163">
    <property type="entry name" value="Thr/Ala-tRNA-synth_IIc_edit"/>
</dbReference>
<dbReference type="InterPro" id="IPR012947">
    <property type="entry name" value="tRNA_SAD"/>
</dbReference>
<evidence type="ECO:0000313" key="7">
    <source>
        <dbReference type="EMBL" id="MBX8643591.1"/>
    </source>
</evidence>
<organism evidence="6 8">
    <name type="scientific">Candidatus Sysuiplasma superficiale</name>
    <dbReference type="NCBI Taxonomy" id="2823368"/>
    <lineage>
        <taxon>Archaea</taxon>
        <taxon>Methanobacteriati</taxon>
        <taxon>Thermoplasmatota</taxon>
        <taxon>Thermoplasmata</taxon>
        <taxon>Candidatus Sysuiplasmatales</taxon>
        <taxon>Candidatus Sysuiplasmataceae</taxon>
        <taxon>Candidatus Sysuiplasma</taxon>
    </lineage>
</organism>
<dbReference type="PROSITE" id="PS50860">
    <property type="entry name" value="AA_TRNA_LIGASE_II_ALA"/>
    <property type="match status" value="1"/>
</dbReference>